<dbReference type="SUPFAM" id="SSF52058">
    <property type="entry name" value="L domain-like"/>
    <property type="match status" value="1"/>
</dbReference>
<gene>
    <name evidence="10" type="ORF">ZIOFF_013281</name>
</gene>
<dbReference type="InterPro" id="IPR001611">
    <property type="entry name" value="Leu-rich_rpt"/>
</dbReference>
<dbReference type="InterPro" id="IPR032675">
    <property type="entry name" value="LRR_dom_sf"/>
</dbReference>
<organism evidence="10 11">
    <name type="scientific">Zingiber officinale</name>
    <name type="common">Ginger</name>
    <name type="synonym">Amomum zingiber</name>
    <dbReference type="NCBI Taxonomy" id="94328"/>
    <lineage>
        <taxon>Eukaryota</taxon>
        <taxon>Viridiplantae</taxon>
        <taxon>Streptophyta</taxon>
        <taxon>Embryophyta</taxon>
        <taxon>Tracheophyta</taxon>
        <taxon>Spermatophyta</taxon>
        <taxon>Magnoliopsida</taxon>
        <taxon>Liliopsida</taxon>
        <taxon>Zingiberales</taxon>
        <taxon>Zingiberaceae</taxon>
        <taxon>Zingiber</taxon>
    </lineage>
</organism>
<feature type="domain" description="Leucine-rich repeat-containing N-terminal plant-type" evidence="9">
    <location>
        <begin position="42"/>
        <end position="80"/>
    </location>
</feature>
<comment type="caution">
    <text evidence="10">The sequence shown here is derived from an EMBL/GenBank/DDBJ whole genome shotgun (WGS) entry which is preliminary data.</text>
</comment>
<proteinExistence type="predicted"/>
<keyword evidence="5" id="KW-0677">Repeat</keyword>
<accession>A0A8J5LQ10</accession>
<evidence type="ECO:0000256" key="5">
    <source>
        <dbReference type="ARBA" id="ARBA00022737"/>
    </source>
</evidence>
<keyword evidence="7" id="KW-0472">Membrane</keyword>
<dbReference type="Gene3D" id="3.80.10.10">
    <property type="entry name" value="Ribonuclease Inhibitor"/>
    <property type="match status" value="2"/>
</dbReference>
<dbReference type="PANTHER" id="PTHR48060:SF21">
    <property type="entry name" value="L DOMAIN-LIKE PROTEIN"/>
    <property type="match status" value="1"/>
</dbReference>
<keyword evidence="6" id="KW-1133">Transmembrane helix</keyword>
<evidence type="ECO:0000256" key="7">
    <source>
        <dbReference type="ARBA" id="ARBA00023136"/>
    </source>
</evidence>
<name>A0A8J5LQ10_ZINOF</name>
<evidence type="ECO:0000256" key="6">
    <source>
        <dbReference type="ARBA" id="ARBA00022989"/>
    </source>
</evidence>
<keyword evidence="4 8" id="KW-0732">Signal</keyword>
<dbReference type="Pfam" id="PF00560">
    <property type="entry name" value="LRR_1"/>
    <property type="match status" value="2"/>
</dbReference>
<dbReference type="InterPro" id="IPR053211">
    <property type="entry name" value="DNA_repair-toleration"/>
</dbReference>
<dbReference type="GO" id="GO:0016020">
    <property type="term" value="C:membrane"/>
    <property type="evidence" value="ECO:0007669"/>
    <property type="project" value="UniProtKB-SubCell"/>
</dbReference>
<dbReference type="Pfam" id="PF08263">
    <property type="entry name" value="LRRNT_2"/>
    <property type="match status" value="1"/>
</dbReference>
<evidence type="ECO:0000259" key="9">
    <source>
        <dbReference type="Pfam" id="PF08263"/>
    </source>
</evidence>
<dbReference type="EMBL" id="JACMSC010000004">
    <property type="protein sequence ID" value="KAG6523424.1"/>
    <property type="molecule type" value="Genomic_DNA"/>
</dbReference>
<dbReference type="PANTHER" id="PTHR48060">
    <property type="entry name" value="DNA DAMAGE-REPAIR/TOLERATION PROTEIN DRT100"/>
    <property type="match status" value="1"/>
</dbReference>
<feature type="signal peptide" evidence="8">
    <location>
        <begin position="1"/>
        <end position="19"/>
    </location>
</feature>
<evidence type="ECO:0000256" key="2">
    <source>
        <dbReference type="ARBA" id="ARBA00022614"/>
    </source>
</evidence>
<keyword evidence="3" id="KW-0812">Transmembrane</keyword>
<reference evidence="10 11" key="1">
    <citation type="submission" date="2020-08" db="EMBL/GenBank/DDBJ databases">
        <title>Plant Genome Project.</title>
        <authorList>
            <person name="Zhang R.-G."/>
        </authorList>
    </citation>
    <scope>NUCLEOTIDE SEQUENCE [LARGE SCALE GENOMIC DNA]</scope>
    <source>
        <tissue evidence="10">Rhizome</tissue>
    </source>
</reference>
<evidence type="ECO:0000313" key="11">
    <source>
        <dbReference type="Proteomes" id="UP000734854"/>
    </source>
</evidence>
<evidence type="ECO:0000313" key="10">
    <source>
        <dbReference type="EMBL" id="KAG6523424.1"/>
    </source>
</evidence>
<comment type="subcellular location">
    <subcellularLocation>
        <location evidence="1">Membrane</location>
        <topology evidence="1">Single-pass membrane protein</topology>
    </subcellularLocation>
</comment>
<evidence type="ECO:0000256" key="1">
    <source>
        <dbReference type="ARBA" id="ARBA00004167"/>
    </source>
</evidence>
<evidence type="ECO:0000256" key="8">
    <source>
        <dbReference type="SAM" id="SignalP"/>
    </source>
</evidence>
<dbReference type="AlphaFoldDB" id="A0A8J5LQ10"/>
<dbReference type="FunFam" id="3.80.10.10:FF:000129">
    <property type="entry name" value="Leucine-rich repeat receptor-like kinase"/>
    <property type="match status" value="1"/>
</dbReference>
<sequence>MATMHFFTLLLLFPLLVSATPPPFLPPPPPLTPTGRSRETQGEIDALTAFRLALRDPLGALDGWDEASLSAPCDWRGVACEPNAARVVELRLPRLHLSGLISPRLADLRLLQRLSLRSNQFYGSIPPALASLGNLRSLFLQSNALSGPIRTFPLSNLSSLQVLSFVGNLLISSVPAAFPPGIHYLDLSSNAFAGLVPANLSSAATQLQFLDLSYNHLRGIIPGDLALSFLYLQRSGDDPLAYDVTYHEDHTCLQQPREELEQGDVMQRDQEQSAAAQKFEGEEFVGQSEPFSWPVEGQQFFSALPYRFGCFDEACSEQFAFDAVRRRLGDRPLGRVHELMQ</sequence>
<keyword evidence="2" id="KW-0433">Leucine-rich repeat</keyword>
<evidence type="ECO:0000256" key="4">
    <source>
        <dbReference type="ARBA" id="ARBA00022729"/>
    </source>
</evidence>
<protein>
    <recommendedName>
        <fullName evidence="9">Leucine-rich repeat-containing N-terminal plant-type domain-containing protein</fullName>
    </recommendedName>
</protein>
<dbReference type="InterPro" id="IPR013210">
    <property type="entry name" value="LRR_N_plant-typ"/>
</dbReference>
<dbReference type="Proteomes" id="UP000734854">
    <property type="component" value="Unassembled WGS sequence"/>
</dbReference>
<evidence type="ECO:0000256" key="3">
    <source>
        <dbReference type="ARBA" id="ARBA00022692"/>
    </source>
</evidence>
<keyword evidence="11" id="KW-1185">Reference proteome</keyword>
<feature type="chain" id="PRO_5035323582" description="Leucine-rich repeat-containing N-terminal plant-type domain-containing protein" evidence="8">
    <location>
        <begin position="20"/>
        <end position="341"/>
    </location>
</feature>